<evidence type="ECO:0000313" key="7">
    <source>
        <dbReference type="Proteomes" id="UP000663872"/>
    </source>
</evidence>
<evidence type="ECO:0000256" key="3">
    <source>
        <dbReference type="PROSITE-ProRule" id="PRU00089"/>
    </source>
</evidence>
<dbReference type="InterPro" id="IPR050211">
    <property type="entry name" value="FOX_domain-containing"/>
</dbReference>
<dbReference type="GO" id="GO:0009653">
    <property type="term" value="P:anatomical structure morphogenesis"/>
    <property type="evidence" value="ECO:0007669"/>
    <property type="project" value="TreeGrafter"/>
</dbReference>
<dbReference type="PROSITE" id="PS00658">
    <property type="entry name" value="FORK_HEAD_2"/>
    <property type="match status" value="1"/>
</dbReference>
<dbReference type="CDD" id="cd20035">
    <property type="entry name" value="FH_FOXQ2-like"/>
    <property type="match status" value="1"/>
</dbReference>
<dbReference type="InterPro" id="IPR030456">
    <property type="entry name" value="TF_fork_head_CS_2"/>
</dbReference>
<dbReference type="InterPro" id="IPR001766">
    <property type="entry name" value="Fork_head_dom"/>
</dbReference>
<keyword evidence="2 3" id="KW-0539">Nucleus</keyword>
<dbReference type="InterPro" id="IPR036390">
    <property type="entry name" value="WH_DNA-bd_sf"/>
</dbReference>
<reference evidence="6" key="1">
    <citation type="submission" date="2021-02" db="EMBL/GenBank/DDBJ databases">
        <authorList>
            <person name="Nowell W R."/>
        </authorList>
    </citation>
    <scope>NUCLEOTIDE SEQUENCE</scope>
</reference>
<dbReference type="Proteomes" id="UP000663872">
    <property type="component" value="Unassembled WGS sequence"/>
</dbReference>
<organism evidence="6 7">
    <name type="scientific">Rotaria socialis</name>
    <dbReference type="NCBI Taxonomy" id="392032"/>
    <lineage>
        <taxon>Eukaryota</taxon>
        <taxon>Metazoa</taxon>
        <taxon>Spiralia</taxon>
        <taxon>Gnathifera</taxon>
        <taxon>Rotifera</taxon>
        <taxon>Eurotatoria</taxon>
        <taxon>Bdelloidea</taxon>
        <taxon>Philodinida</taxon>
        <taxon>Philodinidae</taxon>
        <taxon>Rotaria</taxon>
    </lineage>
</organism>
<evidence type="ECO:0000256" key="4">
    <source>
        <dbReference type="SAM" id="MobiDB-lite"/>
    </source>
</evidence>
<evidence type="ECO:0000256" key="2">
    <source>
        <dbReference type="ARBA" id="ARBA00023242"/>
    </source>
</evidence>
<feature type="compositionally biased region" description="Low complexity" evidence="4">
    <location>
        <begin position="1"/>
        <end position="17"/>
    </location>
</feature>
<dbReference type="EMBL" id="CAJNYT010000706">
    <property type="protein sequence ID" value="CAF3365937.1"/>
    <property type="molecule type" value="Genomic_DNA"/>
</dbReference>
<gene>
    <name evidence="6" type="ORF">GRG538_LOCUS6870</name>
</gene>
<evidence type="ECO:0000259" key="5">
    <source>
        <dbReference type="PROSITE" id="PS50039"/>
    </source>
</evidence>
<dbReference type="SUPFAM" id="SSF46785">
    <property type="entry name" value="Winged helix' DNA-binding domain"/>
    <property type="match status" value="1"/>
</dbReference>
<comment type="caution">
    <text evidence="6">The sequence shown here is derived from an EMBL/GenBank/DDBJ whole genome shotgun (WGS) entry which is preliminary data.</text>
</comment>
<dbReference type="InterPro" id="IPR036388">
    <property type="entry name" value="WH-like_DNA-bd_sf"/>
</dbReference>
<dbReference type="PROSITE" id="PS50039">
    <property type="entry name" value="FORK_HEAD_3"/>
    <property type="match status" value="1"/>
</dbReference>
<sequence length="635" mass="73001">MGQHNSKSSHQLKSSTSDNNTCRSASTSANKSLTINKRTIYYGWEEIHRCLHTDWLHGISQLFGFAHHTFTCNSELHSVCAPGFCSESLSRKLHGFTRCSTKRFRCTSRSILPSSSASTKSKKLREHFEYNHIPAMISSLQNYSVHRIVNGCSISGFDHGETIMLSIYSVVLDKTKFIIVDLKLNRYVCALGDDYNGLVDASKVHSAWSMDRTQVILRVPMLGGSAALDFYKIIKKEAKLYRRIFPIDTHARFQFSPNHWSSRLALYTCITQHQSTLISYNIAALTPGGSNKTQAQTIQLNEQYVGSYLTLKNVHTWSTNTYENISLDEGFRLLSIIYTPDSVYMILTFADTRCHCGQTLPISYFDMYNANTLQRLTRVHNQLMPHICPLHMCRNFLTPVFSVCSSRMAFCTTKNNGGRELQISIIVLPNELNLKSICRRLLLRYLYQSNGKIEDITSELPYRLSQYCTLEKNMNPQDSGYLSSSPSNEQMYSHSVHNSKKLHTKPEESYVAMIARAILSSPNYQMLLVDIYEWIIHQYPYFATSQTKAWRNSIRHNLSLNECFIRQKKSENGRGYYWGIHPASLDAFVRGDFRRRQARLRAKHANHSSMQSMPWMMNTDLSYDYSMQQGQPYTY</sequence>
<dbReference type="GO" id="GO:0030154">
    <property type="term" value="P:cell differentiation"/>
    <property type="evidence" value="ECO:0007669"/>
    <property type="project" value="TreeGrafter"/>
</dbReference>
<protein>
    <recommendedName>
        <fullName evidence="5">Fork-head domain-containing protein</fullName>
    </recommendedName>
</protein>
<evidence type="ECO:0000256" key="1">
    <source>
        <dbReference type="ARBA" id="ARBA00023125"/>
    </source>
</evidence>
<dbReference type="AlphaFoldDB" id="A0A817XB70"/>
<dbReference type="GO" id="GO:0000981">
    <property type="term" value="F:DNA-binding transcription factor activity, RNA polymerase II-specific"/>
    <property type="evidence" value="ECO:0007669"/>
    <property type="project" value="TreeGrafter"/>
</dbReference>
<dbReference type="GO" id="GO:0000978">
    <property type="term" value="F:RNA polymerase II cis-regulatory region sequence-specific DNA binding"/>
    <property type="evidence" value="ECO:0007669"/>
    <property type="project" value="TreeGrafter"/>
</dbReference>
<dbReference type="PANTHER" id="PTHR11829:SF142">
    <property type="entry name" value="FORK-HEAD DOMAIN-CONTAINING PROTEIN"/>
    <property type="match status" value="1"/>
</dbReference>
<dbReference type="SMART" id="SM00339">
    <property type="entry name" value="FH"/>
    <property type="match status" value="1"/>
</dbReference>
<feature type="DNA-binding region" description="Fork-head" evidence="3">
    <location>
        <begin position="505"/>
        <end position="598"/>
    </location>
</feature>
<dbReference type="Gene3D" id="1.10.10.10">
    <property type="entry name" value="Winged helix-like DNA-binding domain superfamily/Winged helix DNA-binding domain"/>
    <property type="match status" value="1"/>
</dbReference>
<dbReference type="PANTHER" id="PTHR11829">
    <property type="entry name" value="FORKHEAD BOX PROTEIN"/>
    <property type="match status" value="1"/>
</dbReference>
<dbReference type="InterPro" id="IPR047519">
    <property type="entry name" value="FH_FOXQ2-like"/>
</dbReference>
<dbReference type="PRINTS" id="PR00053">
    <property type="entry name" value="FORKHEAD"/>
</dbReference>
<feature type="domain" description="Fork-head" evidence="5">
    <location>
        <begin position="505"/>
        <end position="598"/>
    </location>
</feature>
<dbReference type="Pfam" id="PF00250">
    <property type="entry name" value="Forkhead"/>
    <property type="match status" value="1"/>
</dbReference>
<accession>A0A817XB70</accession>
<comment type="subcellular location">
    <subcellularLocation>
        <location evidence="3">Nucleus</location>
    </subcellularLocation>
</comment>
<dbReference type="GO" id="GO:0005634">
    <property type="term" value="C:nucleus"/>
    <property type="evidence" value="ECO:0007669"/>
    <property type="project" value="UniProtKB-SubCell"/>
</dbReference>
<feature type="region of interest" description="Disordered" evidence="4">
    <location>
        <begin position="1"/>
        <end position="26"/>
    </location>
</feature>
<name>A0A817XB70_9BILA</name>
<keyword evidence="1 3" id="KW-0238">DNA-binding</keyword>
<evidence type="ECO:0000313" key="6">
    <source>
        <dbReference type="EMBL" id="CAF3365937.1"/>
    </source>
</evidence>
<proteinExistence type="predicted"/>